<dbReference type="PATRIC" id="fig|279010.13.peg.4402"/>
<dbReference type="PANTHER" id="PTHR30408:SF12">
    <property type="entry name" value="TYPE I RESTRICTION ENZYME MJAVIII SPECIFICITY SUBUNIT"/>
    <property type="match status" value="1"/>
</dbReference>
<dbReference type="InterPro" id="IPR052021">
    <property type="entry name" value="Type-I_RS_S_subunit"/>
</dbReference>
<keyword evidence="4" id="KW-1185">Reference proteome</keyword>
<dbReference type="HOGENOM" id="CLU_094509_0_0_9"/>
<reference evidence="3 4" key="1">
    <citation type="journal article" date="2004" name="Genome Biol.">
        <title>Complete genome sequence of the industrial bacterium Bacillus licheniformis and comparisons with closely related Bacillus species.</title>
        <authorList>
            <person name="Rey M.W."/>
            <person name="Ramaiya P."/>
            <person name="Nelson B.A."/>
            <person name="Brody-Karpin S.D."/>
            <person name="Zaretsky E.J."/>
            <person name="Tang M."/>
            <person name="Lopez de Leon A."/>
            <person name="Xiang H."/>
            <person name="Gusti V."/>
            <person name="Clausen I.G."/>
            <person name="Olsen P.B."/>
            <person name="Rasmussen M.D."/>
            <person name="Andersen J.T."/>
            <person name="Jorgensen P.L."/>
            <person name="Larsen T.S."/>
            <person name="Sorokin A."/>
            <person name="Bolotin A."/>
            <person name="Lapidus A."/>
            <person name="Galleron N."/>
            <person name="Ehrlich S.D."/>
            <person name="Berka R.M."/>
        </authorList>
    </citation>
    <scope>NUCLEOTIDE SEQUENCE [LARGE SCALE GENOMIC DNA]</scope>
    <source>
        <strain evidence="4">ATCC 14580 / DSM 13 / JCM 2505 / CCUG 7422 / NBRC 12200 / NCIMB 9375 / NCTC 10341 / NRRL NRS-1264 / Gibson 46</strain>
    </source>
</reference>
<accession>K4EEG5</accession>
<dbReference type="Proteomes" id="UP000000606">
    <property type="component" value="Chromosome"/>
</dbReference>
<dbReference type="SUPFAM" id="SSF116734">
    <property type="entry name" value="DNA methylase specificity domain"/>
    <property type="match status" value="1"/>
</dbReference>
<keyword evidence="2" id="KW-0238">DNA-binding</keyword>
<dbReference type="EMBL" id="CP000002">
    <property type="protein sequence ID" value="AAU25751.1"/>
    <property type="molecule type" value="Genomic_DNA"/>
</dbReference>
<dbReference type="GO" id="GO:0003677">
    <property type="term" value="F:DNA binding"/>
    <property type="evidence" value="ECO:0007669"/>
    <property type="project" value="UniProtKB-KW"/>
</dbReference>
<dbReference type="KEGG" id="bli:BL02383"/>
<dbReference type="RefSeq" id="WP_011198485.1">
    <property type="nucleotide sequence ID" value="NC_006270.3"/>
</dbReference>
<protein>
    <recommendedName>
        <fullName evidence="5">Restriction endonuclease subunit S</fullName>
    </recommendedName>
</protein>
<organism evidence="3 4">
    <name type="scientific">Bacillus licheniformis (strain ATCC 14580 / DSM 13 / JCM 2505 / CCUG 7422 / NBRC 12200 / NCIMB 9375 / NCTC 10341 / NRRL NRS-1264 / Gibson 46)</name>
    <dbReference type="NCBI Taxonomy" id="279010"/>
    <lineage>
        <taxon>Bacteria</taxon>
        <taxon>Bacillati</taxon>
        <taxon>Bacillota</taxon>
        <taxon>Bacilli</taxon>
        <taxon>Bacillales</taxon>
        <taxon>Bacillaceae</taxon>
        <taxon>Bacillus</taxon>
    </lineage>
</organism>
<dbReference type="eggNOG" id="COG0732">
    <property type="taxonomic scope" value="Bacteria"/>
</dbReference>
<dbReference type="Gene3D" id="3.90.220.20">
    <property type="entry name" value="DNA methylase specificity domains"/>
    <property type="match status" value="1"/>
</dbReference>
<dbReference type="AlphaFoldDB" id="Q65CT3"/>
<dbReference type="GeneID" id="92859112"/>
<sequence length="198" mass="22884">MNLGDIADIRTGLVLTRKKVEVGNEVKATYNLITLKNITEEGVFNDEPFEVFHSNDLLNNQHFTEAGDVLIRLNYPHTSVYIDETKSGLLVPSYFAIIKVDQSKFISEYVAWYLNTDSVKKELERSQAGTRIPSTNKSALNSIPIEDIPIFKQQAVIKLWRLHQQEKTLYNRLIEEKEKWFNAITKQIVQGEIREELE</sequence>
<dbReference type="KEGG" id="bld:BLi04319"/>
<evidence type="ECO:0000256" key="2">
    <source>
        <dbReference type="ARBA" id="ARBA00023125"/>
    </source>
</evidence>
<evidence type="ECO:0000313" key="3">
    <source>
        <dbReference type="EMBL" id="AAU25751.1"/>
    </source>
</evidence>
<evidence type="ECO:0000256" key="1">
    <source>
        <dbReference type="ARBA" id="ARBA00022747"/>
    </source>
</evidence>
<dbReference type="InterPro" id="IPR044946">
    <property type="entry name" value="Restrct_endonuc_typeI_TRD_sf"/>
</dbReference>
<dbReference type="REBASE" id="13666">
    <property type="entry name" value="S2.BliBORF2384P"/>
</dbReference>
<name>Q65CT3_BACLD</name>
<proteinExistence type="predicted"/>
<dbReference type="GO" id="GO:0009307">
    <property type="term" value="P:DNA restriction-modification system"/>
    <property type="evidence" value="ECO:0007669"/>
    <property type="project" value="UniProtKB-KW"/>
</dbReference>
<accession>Q65CT3</accession>
<accession>Q62NB0</accession>
<dbReference type="PANTHER" id="PTHR30408">
    <property type="entry name" value="TYPE-1 RESTRICTION ENZYME ECOKI SPECIFICITY PROTEIN"/>
    <property type="match status" value="1"/>
</dbReference>
<keyword evidence="1" id="KW-0680">Restriction system</keyword>
<evidence type="ECO:0000313" key="4">
    <source>
        <dbReference type="Proteomes" id="UP000000606"/>
    </source>
</evidence>
<dbReference type="STRING" id="279010.BL02383"/>
<evidence type="ECO:0008006" key="5">
    <source>
        <dbReference type="Google" id="ProtNLM"/>
    </source>
</evidence>
<gene>
    <name evidence="3" type="ordered locus">BL02383</name>
</gene>